<feature type="compositionally biased region" description="Acidic residues" evidence="1">
    <location>
        <begin position="56"/>
        <end position="69"/>
    </location>
</feature>
<evidence type="ECO:0000313" key="3">
    <source>
        <dbReference type="EMBL" id="JAP85873.1"/>
    </source>
</evidence>
<protein>
    <recommendedName>
        <fullName evidence="4">Evasin</fullName>
    </recommendedName>
</protein>
<feature type="chain" id="PRO_5007286621" description="Evasin" evidence="2">
    <location>
        <begin position="23"/>
        <end position="114"/>
    </location>
</feature>
<evidence type="ECO:0000256" key="1">
    <source>
        <dbReference type="SAM" id="MobiDB-lite"/>
    </source>
</evidence>
<organism evidence="3">
    <name type="scientific">Rhipicephalus appendiculatus</name>
    <name type="common">Brown ear tick</name>
    <dbReference type="NCBI Taxonomy" id="34631"/>
    <lineage>
        <taxon>Eukaryota</taxon>
        <taxon>Metazoa</taxon>
        <taxon>Ecdysozoa</taxon>
        <taxon>Arthropoda</taxon>
        <taxon>Chelicerata</taxon>
        <taxon>Arachnida</taxon>
        <taxon>Acari</taxon>
        <taxon>Parasitiformes</taxon>
        <taxon>Ixodida</taxon>
        <taxon>Ixodoidea</taxon>
        <taxon>Ixodidae</taxon>
        <taxon>Rhipicephalinae</taxon>
        <taxon>Rhipicephalus</taxon>
        <taxon>Rhipicephalus</taxon>
    </lineage>
</organism>
<name>A0A131Z383_RHIAP</name>
<evidence type="ECO:0000256" key="2">
    <source>
        <dbReference type="SAM" id="SignalP"/>
    </source>
</evidence>
<feature type="region of interest" description="Disordered" evidence="1">
    <location>
        <begin position="54"/>
        <end position="81"/>
    </location>
</feature>
<accession>A0A131Z383</accession>
<sequence>MKGLLCCTLIVLLVVLWDCCESKMPKGYKECQVRQYPGKKRNKFERVHALSLDSGSDNDVEIDDDEEQSVTEGKRGRKQKRGKLISVWCTEDGGCPKNCTCLRRKHVCVPKNLE</sequence>
<feature type="signal peptide" evidence="2">
    <location>
        <begin position="1"/>
        <end position="22"/>
    </location>
</feature>
<evidence type="ECO:0008006" key="4">
    <source>
        <dbReference type="Google" id="ProtNLM"/>
    </source>
</evidence>
<reference evidence="3" key="1">
    <citation type="journal article" date="2016" name="Ticks Tick Borne Dis.">
        <title>De novo assembly and annotation of the salivary gland transcriptome of Rhipicephalus appendiculatus male and female ticks during blood feeding.</title>
        <authorList>
            <person name="de Castro M.H."/>
            <person name="de Klerk D."/>
            <person name="Pienaar R."/>
            <person name="Latif A.A."/>
            <person name="Rees D.J."/>
            <person name="Mans B.J."/>
        </authorList>
    </citation>
    <scope>NUCLEOTIDE SEQUENCE</scope>
    <source>
        <tissue evidence="3">Salivary glands</tissue>
    </source>
</reference>
<proteinExistence type="predicted"/>
<dbReference type="EMBL" id="GEDV01002684">
    <property type="protein sequence ID" value="JAP85873.1"/>
    <property type="molecule type" value="Transcribed_RNA"/>
</dbReference>
<dbReference type="AlphaFoldDB" id="A0A131Z383"/>
<keyword evidence="2" id="KW-0732">Signal</keyword>